<gene>
    <name evidence="1" type="ORF">JEQ12_006837</name>
</gene>
<accession>A0A836CU52</accession>
<organism evidence="1 2">
    <name type="scientific">Ovis aries</name>
    <name type="common">Sheep</name>
    <dbReference type="NCBI Taxonomy" id="9940"/>
    <lineage>
        <taxon>Eukaryota</taxon>
        <taxon>Metazoa</taxon>
        <taxon>Chordata</taxon>
        <taxon>Craniata</taxon>
        <taxon>Vertebrata</taxon>
        <taxon>Euteleostomi</taxon>
        <taxon>Mammalia</taxon>
        <taxon>Eutheria</taxon>
        <taxon>Laurasiatheria</taxon>
        <taxon>Artiodactyla</taxon>
        <taxon>Ruminantia</taxon>
        <taxon>Pecora</taxon>
        <taxon>Bovidae</taxon>
        <taxon>Caprinae</taxon>
        <taxon>Ovis</taxon>
    </lineage>
</organism>
<proteinExistence type="predicted"/>
<dbReference type="AlphaFoldDB" id="A0A836CU52"/>
<name>A0A836CU52_SHEEP</name>
<dbReference type="Proteomes" id="UP000664991">
    <property type="component" value="Unassembled WGS sequence"/>
</dbReference>
<dbReference type="EMBL" id="JAEMGP010000016">
    <property type="protein sequence ID" value="KAG5199137.1"/>
    <property type="molecule type" value="Genomic_DNA"/>
</dbReference>
<reference evidence="1 2" key="1">
    <citation type="submission" date="2020-12" db="EMBL/GenBank/DDBJ databases">
        <title>De novo assembly of Tibetan sheep genome.</title>
        <authorList>
            <person name="Li X."/>
        </authorList>
    </citation>
    <scope>NUCLEOTIDE SEQUENCE [LARGE SCALE GENOMIC DNA]</scope>
    <source>
        <tissue evidence="1">Heart</tissue>
    </source>
</reference>
<sequence>MEKRAISFRSFEHKTSCTSVTSASGFKPQKLQEHQRASETGSREFLQIEKKLVAIDAYYALISDWYCGNDTRKYIHSSKSSVRSTLHREKLRVNAPFCKIV</sequence>
<evidence type="ECO:0000313" key="2">
    <source>
        <dbReference type="Proteomes" id="UP000664991"/>
    </source>
</evidence>
<protein>
    <submittedName>
        <fullName evidence="1">Uncharacterized protein</fullName>
    </submittedName>
</protein>
<comment type="caution">
    <text evidence="1">The sequence shown here is derived from an EMBL/GenBank/DDBJ whole genome shotgun (WGS) entry which is preliminary data.</text>
</comment>
<evidence type="ECO:0000313" key="1">
    <source>
        <dbReference type="EMBL" id="KAG5199137.1"/>
    </source>
</evidence>